<dbReference type="EMBL" id="CYZU01000002">
    <property type="protein sequence ID" value="CUN70578.1"/>
    <property type="molecule type" value="Genomic_DNA"/>
</dbReference>
<reference evidence="2 3" key="1">
    <citation type="submission" date="2015-09" db="EMBL/GenBank/DDBJ databases">
        <authorList>
            <consortium name="Pathogen Informatics"/>
        </authorList>
    </citation>
    <scope>NUCLEOTIDE SEQUENCE [LARGE SCALE GENOMIC DNA]</scope>
    <source>
        <strain evidence="2 3">2789STDY5834876</strain>
    </source>
</reference>
<name>A0A173Z5W7_9FIRM</name>
<proteinExistence type="predicted"/>
<dbReference type="Proteomes" id="UP000095544">
    <property type="component" value="Unassembled WGS sequence"/>
</dbReference>
<dbReference type="Pfam" id="PF26160">
    <property type="entry name" value="YqzN_YkzM"/>
    <property type="match status" value="1"/>
</dbReference>
<sequence length="73" mass="8163">MEKKTADTKAAEKKTSTESVYDVNELAKYAEKVFGPEVRSECVVAAFKFAGKTEATRPEAKKIVESFMKKEVK</sequence>
<dbReference type="InterPro" id="IPR058869">
    <property type="entry name" value="YqzN_YkzM"/>
</dbReference>
<protein>
    <recommendedName>
        <fullName evidence="1">YqzN/YkzM domain-containing protein</fullName>
    </recommendedName>
</protein>
<gene>
    <name evidence="2" type="ORF">ERS852491_00281</name>
</gene>
<evidence type="ECO:0000313" key="2">
    <source>
        <dbReference type="EMBL" id="CUN70578.1"/>
    </source>
</evidence>
<evidence type="ECO:0000313" key="3">
    <source>
        <dbReference type="Proteomes" id="UP000095544"/>
    </source>
</evidence>
<dbReference type="STRING" id="39482.ERS852491_00281"/>
<dbReference type="GeneID" id="75051329"/>
<dbReference type="RefSeq" id="WP_018595913.1">
    <property type="nucleotide sequence ID" value="NZ_CYZU01000002.1"/>
</dbReference>
<feature type="domain" description="YqzN/YkzM" evidence="1">
    <location>
        <begin position="18"/>
        <end position="71"/>
    </location>
</feature>
<accession>A0A173Z5W7</accession>
<evidence type="ECO:0000259" key="1">
    <source>
        <dbReference type="Pfam" id="PF26160"/>
    </source>
</evidence>
<organism evidence="2 3">
    <name type="scientific">Faecalicatena contorta</name>
    <dbReference type="NCBI Taxonomy" id="39482"/>
    <lineage>
        <taxon>Bacteria</taxon>
        <taxon>Bacillati</taxon>
        <taxon>Bacillota</taxon>
        <taxon>Clostridia</taxon>
        <taxon>Lachnospirales</taxon>
        <taxon>Lachnospiraceae</taxon>
        <taxon>Faecalicatena</taxon>
    </lineage>
</organism>
<dbReference type="AlphaFoldDB" id="A0A173Z5W7"/>